<evidence type="ECO:0000313" key="3">
    <source>
        <dbReference type="Proteomes" id="UP000094819"/>
    </source>
</evidence>
<feature type="region of interest" description="Disordered" evidence="1">
    <location>
        <begin position="1"/>
        <end position="34"/>
    </location>
</feature>
<protein>
    <submittedName>
        <fullName evidence="2">Uncharacterized protein</fullName>
    </submittedName>
</protein>
<accession>A0A1E3JLZ1</accession>
<dbReference type="OrthoDB" id="10326414at2759"/>
<evidence type="ECO:0000313" key="2">
    <source>
        <dbReference type="EMBL" id="ODO01878.1"/>
    </source>
</evidence>
<dbReference type="GeneID" id="30191819"/>
<proteinExistence type="predicted"/>
<name>A0A1E3JLZ1_9TREE</name>
<dbReference type="Proteomes" id="UP000094819">
    <property type="component" value="Unassembled WGS sequence"/>
</dbReference>
<reference evidence="2 3" key="1">
    <citation type="submission" date="2016-06" db="EMBL/GenBank/DDBJ databases">
        <title>Evolution of pathogenesis and genome organization in the Tremellales.</title>
        <authorList>
            <person name="Cuomo C."/>
            <person name="Litvintseva A."/>
            <person name="Heitman J."/>
            <person name="Chen Y."/>
            <person name="Sun S."/>
            <person name="Springer D."/>
            <person name="Dromer F."/>
            <person name="Young S."/>
            <person name="Zeng Q."/>
            <person name="Chapman S."/>
            <person name="Gujja S."/>
            <person name="Saif S."/>
            <person name="Birren B."/>
        </authorList>
    </citation>
    <scope>NUCLEOTIDE SEQUENCE [LARGE SCALE GENOMIC DNA]</scope>
    <source>
        <strain evidence="2 3">CBS 7118</strain>
    </source>
</reference>
<keyword evidence="3" id="KW-1185">Reference proteome</keyword>
<organism evidence="2 3">
    <name type="scientific">Cryptococcus wingfieldii CBS 7118</name>
    <dbReference type="NCBI Taxonomy" id="1295528"/>
    <lineage>
        <taxon>Eukaryota</taxon>
        <taxon>Fungi</taxon>
        <taxon>Dikarya</taxon>
        <taxon>Basidiomycota</taxon>
        <taxon>Agaricomycotina</taxon>
        <taxon>Tremellomycetes</taxon>
        <taxon>Tremellales</taxon>
        <taxon>Cryptococcaceae</taxon>
        <taxon>Cryptococcus</taxon>
    </lineage>
</organism>
<dbReference type="RefSeq" id="XP_019033130.1">
    <property type="nucleotide sequence ID" value="XM_019174751.1"/>
</dbReference>
<gene>
    <name evidence="2" type="ORF">L198_02606</name>
</gene>
<evidence type="ECO:0000256" key="1">
    <source>
        <dbReference type="SAM" id="MobiDB-lite"/>
    </source>
</evidence>
<dbReference type="AlphaFoldDB" id="A0A1E3JLZ1"/>
<sequence>MSTPLTPIPFSTPKRASEDDDEKPQKVSPVQRKTSDGRVLYKGWSDDSLDTLIVSSDDKGFYIEGCMLEGHSTVFRDIFSVQAATSPPQTPVSPSSSGSPHPRLLELTDTTFEDSQTISSVLFILEDAQYTLSRLIAFAGVRTVPILHHVLLFAQKWDIRFITSRLHEWICEVAIESHRAPYNKFSQYDLLKLAMLADLPYAGYTVIGSWSPPVALTVTYGFWRERSEDALDIMKWTKKAWAEWTPEWLYAFSTLQSTRRGMNRSVLLLSSNTSHRNRY</sequence>
<feature type="region of interest" description="Disordered" evidence="1">
    <location>
        <begin position="85"/>
        <end position="104"/>
    </location>
</feature>
<comment type="caution">
    <text evidence="2">The sequence shown here is derived from an EMBL/GenBank/DDBJ whole genome shotgun (WGS) entry which is preliminary data.</text>
</comment>
<dbReference type="EMBL" id="AWGH01000006">
    <property type="protein sequence ID" value="ODO01878.1"/>
    <property type="molecule type" value="Genomic_DNA"/>
</dbReference>
<feature type="compositionally biased region" description="Low complexity" evidence="1">
    <location>
        <begin position="92"/>
        <end position="102"/>
    </location>
</feature>